<dbReference type="AlphaFoldDB" id="A0A5C4R0W8"/>
<dbReference type="InterPro" id="IPR029063">
    <property type="entry name" value="SAM-dependent_MTases_sf"/>
</dbReference>
<keyword evidence="1" id="KW-0489">Methyltransferase</keyword>
<proteinExistence type="predicted"/>
<gene>
    <name evidence="1" type="ORF">FHD67_19935</name>
</gene>
<sequence>MKRPAIYTRPAKPLTIPVRARRDAPALAMAEVPEVIAVDRATECHVTPEDVARRMVGYLGPVGDYLTLEPSAGTGQLARALIASGHSPHELTMIEQHHKLAAWLRGIGPTLNRCFLEYANEVKGRAEFPRILMNPPFRDVRKHVAAALTLLGRGGHVEAATLVALVPVTFDHPEAEHLETLPPNTFSTARVHTKIVRVRRV</sequence>
<dbReference type="EMBL" id="VDDC01000082">
    <property type="protein sequence ID" value="TNH37513.1"/>
    <property type="molecule type" value="Genomic_DNA"/>
</dbReference>
<dbReference type="GO" id="GO:0008168">
    <property type="term" value="F:methyltransferase activity"/>
    <property type="evidence" value="ECO:0007669"/>
    <property type="project" value="UniProtKB-KW"/>
</dbReference>
<name>A0A5C4R0W8_9RHOB</name>
<dbReference type="RefSeq" id="WP_139599827.1">
    <property type="nucleotide sequence ID" value="NZ_VDDC01000082.1"/>
</dbReference>
<protein>
    <submittedName>
        <fullName evidence="1">Methyltransferase type 11</fullName>
    </submittedName>
</protein>
<keyword evidence="1" id="KW-0808">Transferase</keyword>
<comment type="caution">
    <text evidence="1">The sequence shown here is derived from an EMBL/GenBank/DDBJ whole genome shotgun (WGS) entry which is preliminary data.</text>
</comment>
<dbReference type="GO" id="GO:0032259">
    <property type="term" value="P:methylation"/>
    <property type="evidence" value="ECO:0007669"/>
    <property type="project" value="UniProtKB-KW"/>
</dbReference>
<keyword evidence="2" id="KW-1185">Reference proteome</keyword>
<organism evidence="1 2">
    <name type="scientific">Paracoccus haeundaensis</name>
    <dbReference type="NCBI Taxonomy" id="225362"/>
    <lineage>
        <taxon>Bacteria</taxon>
        <taxon>Pseudomonadati</taxon>
        <taxon>Pseudomonadota</taxon>
        <taxon>Alphaproteobacteria</taxon>
        <taxon>Rhodobacterales</taxon>
        <taxon>Paracoccaceae</taxon>
        <taxon>Paracoccus</taxon>
    </lineage>
</organism>
<dbReference type="SUPFAM" id="SSF53335">
    <property type="entry name" value="S-adenosyl-L-methionine-dependent methyltransferases"/>
    <property type="match status" value="1"/>
</dbReference>
<evidence type="ECO:0000313" key="2">
    <source>
        <dbReference type="Proteomes" id="UP000304880"/>
    </source>
</evidence>
<accession>A0A5C4R0W8</accession>
<dbReference type="Proteomes" id="UP000304880">
    <property type="component" value="Unassembled WGS sequence"/>
</dbReference>
<reference evidence="1 2" key="1">
    <citation type="submission" date="2019-06" db="EMBL/GenBank/DDBJ databases">
        <authorList>
            <person name="Li J."/>
        </authorList>
    </citation>
    <scope>NUCLEOTIDE SEQUENCE [LARGE SCALE GENOMIC DNA]</scope>
    <source>
        <strain evidence="1 2">CGMCC 1.8012</strain>
    </source>
</reference>
<dbReference type="Gene3D" id="3.40.50.150">
    <property type="entry name" value="Vaccinia Virus protein VP39"/>
    <property type="match status" value="1"/>
</dbReference>
<evidence type="ECO:0000313" key="1">
    <source>
        <dbReference type="EMBL" id="TNH37513.1"/>
    </source>
</evidence>